<dbReference type="Pfam" id="PF05922">
    <property type="entry name" value="Inhibitor_I9"/>
    <property type="match status" value="1"/>
</dbReference>
<dbReference type="EMBL" id="JAGGNH010000003">
    <property type="protein sequence ID" value="KAJ0977812.1"/>
    <property type="molecule type" value="Genomic_DNA"/>
</dbReference>
<dbReference type="PANTHER" id="PTHR10795">
    <property type="entry name" value="PROPROTEIN CONVERTASE SUBTILISIN/KEXIN"/>
    <property type="match status" value="1"/>
</dbReference>
<reference evidence="12" key="2">
    <citation type="journal article" date="2022" name="Hortic Res">
        <title>The genome of Dioscorea zingiberensis sheds light on the biosynthesis, origin and evolution of the medicinally important diosgenin saponins.</title>
        <authorList>
            <person name="Li Y."/>
            <person name="Tan C."/>
            <person name="Li Z."/>
            <person name="Guo J."/>
            <person name="Li S."/>
            <person name="Chen X."/>
            <person name="Wang C."/>
            <person name="Dai X."/>
            <person name="Yang H."/>
            <person name="Song W."/>
            <person name="Hou L."/>
            <person name="Xu J."/>
            <person name="Tong Z."/>
            <person name="Xu A."/>
            <person name="Yuan X."/>
            <person name="Wang W."/>
            <person name="Yang Q."/>
            <person name="Chen L."/>
            <person name="Sun Z."/>
            <person name="Wang K."/>
            <person name="Pan B."/>
            <person name="Chen J."/>
            <person name="Bao Y."/>
            <person name="Liu F."/>
            <person name="Qi X."/>
            <person name="Gang D.R."/>
            <person name="Wen J."/>
            <person name="Li J."/>
        </authorList>
    </citation>
    <scope>NUCLEOTIDE SEQUENCE</scope>
    <source>
        <strain evidence="12">Dzin_1.0</strain>
    </source>
</reference>
<feature type="region of interest" description="Disordered" evidence="7">
    <location>
        <begin position="475"/>
        <end position="496"/>
    </location>
</feature>
<keyword evidence="3 8" id="KW-0732">Signal</keyword>
<dbReference type="InterPro" id="IPR003137">
    <property type="entry name" value="PA_domain"/>
</dbReference>
<dbReference type="Pfam" id="PF02225">
    <property type="entry name" value="PA"/>
    <property type="match status" value="1"/>
</dbReference>
<comment type="similarity">
    <text evidence="1 6">Belongs to the peptidase S8 family.</text>
</comment>
<feature type="signal peptide" evidence="8">
    <location>
        <begin position="1"/>
        <end position="21"/>
    </location>
</feature>
<dbReference type="PROSITE" id="PS00136">
    <property type="entry name" value="SUBTILASE_ASP"/>
    <property type="match status" value="1"/>
</dbReference>
<dbReference type="PROSITE" id="PS00137">
    <property type="entry name" value="SUBTILASE_HIS"/>
    <property type="match status" value="1"/>
</dbReference>
<dbReference type="InterPro" id="IPR010259">
    <property type="entry name" value="S8pro/Inhibitor_I9"/>
</dbReference>
<keyword evidence="4" id="KW-0378">Hydrolase</keyword>
<evidence type="ECO:0000256" key="7">
    <source>
        <dbReference type="SAM" id="MobiDB-lite"/>
    </source>
</evidence>
<proteinExistence type="inferred from homology"/>
<evidence type="ECO:0000313" key="12">
    <source>
        <dbReference type="EMBL" id="KAJ0977812.1"/>
    </source>
</evidence>
<dbReference type="GO" id="GO:0006508">
    <property type="term" value="P:proteolysis"/>
    <property type="evidence" value="ECO:0007669"/>
    <property type="project" value="UniProtKB-KW"/>
</dbReference>
<dbReference type="PROSITE" id="PS51892">
    <property type="entry name" value="SUBTILASE"/>
    <property type="match status" value="1"/>
</dbReference>
<dbReference type="Proteomes" id="UP001085076">
    <property type="component" value="Miscellaneous, Linkage group lg03"/>
</dbReference>
<dbReference type="InterPro" id="IPR045051">
    <property type="entry name" value="SBT"/>
</dbReference>
<evidence type="ECO:0000256" key="3">
    <source>
        <dbReference type="ARBA" id="ARBA00022729"/>
    </source>
</evidence>
<dbReference type="Gene3D" id="3.40.50.200">
    <property type="entry name" value="Peptidase S8/S53 domain"/>
    <property type="match status" value="1"/>
</dbReference>
<protein>
    <submittedName>
        <fullName evidence="12">Uncharacterized protein</fullName>
    </submittedName>
</protein>
<dbReference type="InterPro" id="IPR037045">
    <property type="entry name" value="S8pro/Inhibitor_I9_sf"/>
</dbReference>
<dbReference type="PRINTS" id="PR00723">
    <property type="entry name" value="SUBTILISIN"/>
</dbReference>
<dbReference type="CDD" id="cd02120">
    <property type="entry name" value="PA_subtilisin_like"/>
    <property type="match status" value="1"/>
</dbReference>
<dbReference type="GO" id="GO:0004252">
    <property type="term" value="F:serine-type endopeptidase activity"/>
    <property type="evidence" value="ECO:0007669"/>
    <property type="project" value="InterPro"/>
</dbReference>
<dbReference type="Gene3D" id="3.50.30.30">
    <property type="match status" value="1"/>
</dbReference>
<dbReference type="SUPFAM" id="SSF52743">
    <property type="entry name" value="Subtilisin-like"/>
    <property type="match status" value="1"/>
</dbReference>
<evidence type="ECO:0000259" key="9">
    <source>
        <dbReference type="Pfam" id="PF00082"/>
    </source>
</evidence>
<evidence type="ECO:0000256" key="1">
    <source>
        <dbReference type="ARBA" id="ARBA00011073"/>
    </source>
</evidence>
<gene>
    <name evidence="12" type="ORF">J5N97_013286</name>
</gene>
<dbReference type="Gene3D" id="3.30.70.80">
    <property type="entry name" value="Peptidase S8 propeptide/proteinase inhibitor I9"/>
    <property type="match status" value="1"/>
</dbReference>
<sequence length="538" mass="58283">MMSSILGFLFFFLILTERSQTSDIQLPSSADDSINGNEIKTYIIHLTKPEGRKFLSEEELESWHKSFLPNMTLDSGEQRLIYSYSEVMTGFAAKLTPHEVQAMQHLDGFLHAELDIQHEPETTYTPKYLGLSDPTNGIWHTESNMGEGIIIGVIDSGIPSNHPSFSDVQMPAKPTNWNGSCNFTNFSCNNKIIGGVMYSGGTKKTTPPVDTGGHGSHVASIAAGNFVKDAMVVGNFNYTASGMAPRAHLAIYKVPENRTDTLKAFDQSIIDQVNIINYSSGADPDDTFYTDTAAFSGYKAVRKGIAVSVSAGNRGNPESLSHSAPWLTVVGASWPDRRLAAEVRLGNGDQFIGETGFYQPTKFNSSFQFPIEYPGANDEAKTKGCWKGSLNGIDVKDKIVLCWSGKGNIDKGRVVLAAGGAAMILMGSLVNTRNDHHVLPVSHVITADARKIIDYYNSPGGSNPTATLIFKGQTSGRRPAPAIAPTSSRGPSRTNGGILKPDVIAPGYEILGASPKKGGPFNNYFEYKMLNSPLIIYF</sequence>
<dbReference type="AlphaFoldDB" id="A0A9D5CRX0"/>
<keyword evidence="2" id="KW-0645">Protease</keyword>
<feature type="domain" description="Peptidase S8/S53" evidence="9">
    <location>
        <begin position="146"/>
        <end position="526"/>
    </location>
</feature>
<dbReference type="InterPro" id="IPR036852">
    <property type="entry name" value="Peptidase_S8/S53_dom_sf"/>
</dbReference>
<evidence type="ECO:0000313" key="13">
    <source>
        <dbReference type="Proteomes" id="UP001085076"/>
    </source>
</evidence>
<reference evidence="12" key="1">
    <citation type="submission" date="2021-03" db="EMBL/GenBank/DDBJ databases">
        <authorList>
            <person name="Li Z."/>
            <person name="Yang C."/>
        </authorList>
    </citation>
    <scope>NUCLEOTIDE SEQUENCE</scope>
    <source>
        <strain evidence="12">Dzin_1.0</strain>
        <tissue evidence="12">Leaf</tissue>
    </source>
</reference>
<evidence type="ECO:0000256" key="6">
    <source>
        <dbReference type="PROSITE-ProRule" id="PRU01240"/>
    </source>
</evidence>
<feature type="chain" id="PRO_5039279933" evidence="8">
    <location>
        <begin position="22"/>
        <end position="538"/>
    </location>
</feature>
<feature type="domain" description="Inhibitor I9" evidence="11">
    <location>
        <begin position="41"/>
        <end position="115"/>
    </location>
</feature>
<dbReference type="InterPro" id="IPR000209">
    <property type="entry name" value="Peptidase_S8/S53_dom"/>
</dbReference>
<evidence type="ECO:0000256" key="8">
    <source>
        <dbReference type="SAM" id="SignalP"/>
    </source>
</evidence>
<dbReference type="InterPro" id="IPR022398">
    <property type="entry name" value="Peptidase_S8_His-AS"/>
</dbReference>
<evidence type="ECO:0000256" key="5">
    <source>
        <dbReference type="ARBA" id="ARBA00022825"/>
    </source>
</evidence>
<evidence type="ECO:0000259" key="10">
    <source>
        <dbReference type="Pfam" id="PF02225"/>
    </source>
</evidence>
<dbReference type="InterPro" id="IPR015500">
    <property type="entry name" value="Peptidase_S8_subtilisin-rel"/>
</dbReference>
<comment type="caution">
    <text evidence="12">The sequence shown here is derived from an EMBL/GenBank/DDBJ whole genome shotgun (WGS) entry which is preliminary data.</text>
</comment>
<dbReference type="OrthoDB" id="206201at2759"/>
<keyword evidence="5" id="KW-0720">Serine protease</keyword>
<dbReference type="Pfam" id="PF00082">
    <property type="entry name" value="Peptidase_S8"/>
    <property type="match status" value="1"/>
</dbReference>
<accession>A0A9D5CRX0</accession>
<evidence type="ECO:0000256" key="2">
    <source>
        <dbReference type="ARBA" id="ARBA00022670"/>
    </source>
</evidence>
<comment type="caution">
    <text evidence="6">Lacks conserved residue(s) required for the propagation of feature annotation.</text>
</comment>
<name>A0A9D5CRX0_9LILI</name>
<evidence type="ECO:0000259" key="11">
    <source>
        <dbReference type="Pfam" id="PF05922"/>
    </source>
</evidence>
<feature type="domain" description="PA" evidence="10">
    <location>
        <begin position="381"/>
        <end position="451"/>
    </location>
</feature>
<organism evidence="12 13">
    <name type="scientific">Dioscorea zingiberensis</name>
    <dbReference type="NCBI Taxonomy" id="325984"/>
    <lineage>
        <taxon>Eukaryota</taxon>
        <taxon>Viridiplantae</taxon>
        <taxon>Streptophyta</taxon>
        <taxon>Embryophyta</taxon>
        <taxon>Tracheophyta</taxon>
        <taxon>Spermatophyta</taxon>
        <taxon>Magnoliopsida</taxon>
        <taxon>Liliopsida</taxon>
        <taxon>Dioscoreales</taxon>
        <taxon>Dioscoreaceae</taxon>
        <taxon>Dioscorea</taxon>
    </lineage>
</organism>
<dbReference type="InterPro" id="IPR023827">
    <property type="entry name" value="Peptidase_S8_Asp-AS"/>
</dbReference>
<keyword evidence="13" id="KW-1185">Reference proteome</keyword>
<feature type="compositionally biased region" description="Polar residues" evidence="7">
    <location>
        <begin position="485"/>
        <end position="495"/>
    </location>
</feature>
<evidence type="ECO:0000256" key="4">
    <source>
        <dbReference type="ARBA" id="ARBA00022801"/>
    </source>
</evidence>